<keyword evidence="2" id="KW-1185">Reference proteome</keyword>
<reference evidence="1 2" key="1">
    <citation type="submission" date="2020-08" db="EMBL/GenBank/DDBJ databases">
        <title>Genomic Encyclopedia of Type Strains, Phase IV (KMG-IV): sequencing the most valuable type-strain genomes for metagenomic binning, comparative biology and taxonomic classification.</title>
        <authorList>
            <person name="Goeker M."/>
        </authorList>
    </citation>
    <scope>NUCLEOTIDE SEQUENCE [LARGE SCALE GENOMIC DNA]</scope>
    <source>
        <strain evidence="1 2">DSM 17455</strain>
    </source>
</reference>
<name>A0ABR6CAZ0_9HYPH</name>
<dbReference type="EMBL" id="JACJHZ010000018">
    <property type="protein sequence ID" value="MBA9021793.1"/>
    <property type="molecule type" value="Genomic_DNA"/>
</dbReference>
<evidence type="ECO:0008006" key="3">
    <source>
        <dbReference type="Google" id="ProtNLM"/>
    </source>
</evidence>
<gene>
    <name evidence="1" type="ORF">HNQ97_003802</name>
</gene>
<sequence>MRRPIIKPKTPIFLGCEGESEQAYGQLLNDLLQAEGRPVHLEVVNLSPGAGDPIARLRRAAQEIARRRQRRSEFARRAVLLDLDQVQNDNQRRQQAEQLANQLDIRIIWQEPCHEALLLRHLNGFAQHRPPSTPASANALNGAWPQYAKPMTKILLARRIGLADVRRAANVEPALAAFLHDIGLLP</sequence>
<evidence type="ECO:0000313" key="2">
    <source>
        <dbReference type="Proteomes" id="UP000587524"/>
    </source>
</evidence>
<dbReference type="RefSeq" id="WP_182574992.1">
    <property type="nucleotide sequence ID" value="NZ_JACJHY010000018.1"/>
</dbReference>
<dbReference type="InterPro" id="IPR025591">
    <property type="entry name" value="RloB"/>
</dbReference>
<evidence type="ECO:0000313" key="1">
    <source>
        <dbReference type="EMBL" id="MBA9021793.1"/>
    </source>
</evidence>
<accession>A0ABR6CAZ0</accession>
<organism evidence="1 2">
    <name type="scientific">Aminobacter ciceronei</name>
    <dbReference type="NCBI Taxonomy" id="150723"/>
    <lineage>
        <taxon>Bacteria</taxon>
        <taxon>Pseudomonadati</taxon>
        <taxon>Pseudomonadota</taxon>
        <taxon>Alphaproteobacteria</taxon>
        <taxon>Hyphomicrobiales</taxon>
        <taxon>Phyllobacteriaceae</taxon>
        <taxon>Aminobacter</taxon>
    </lineage>
</organism>
<protein>
    <recommendedName>
        <fullName evidence="3">RloB domain-containing protein</fullName>
    </recommendedName>
</protein>
<dbReference type="Pfam" id="PF13707">
    <property type="entry name" value="RloB"/>
    <property type="match status" value="1"/>
</dbReference>
<proteinExistence type="predicted"/>
<comment type="caution">
    <text evidence="1">The sequence shown here is derived from an EMBL/GenBank/DDBJ whole genome shotgun (WGS) entry which is preliminary data.</text>
</comment>
<dbReference type="Proteomes" id="UP000587524">
    <property type="component" value="Unassembled WGS sequence"/>
</dbReference>